<comment type="caution">
    <text evidence="1">The sequence shown here is derived from an EMBL/GenBank/DDBJ whole genome shotgun (WGS) entry which is preliminary data.</text>
</comment>
<dbReference type="EMBL" id="CAJOBE010007699">
    <property type="protein sequence ID" value="CAF4043387.1"/>
    <property type="molecule type" value="Genomic_DNA"/>
</dbReference>
<protein>
    <submittedName>
        <fullName evidence="1">Uncharacterized protein</fullName>
    </submittedName>
</protein>
<organism evidence="1 2">
    <name type="scientific">Rotaria sordida</name>
    <dbReference type="NCBI Taxonomy" id="392033"/>
    <lineage>
        <taxon>Eukaryota</taxon>
        <taxon>Metazoa</taxon>
        <taxon>Spiralia</taxon>
        <taxon>Gnathifera</taxon>
        <taxon>Rotifera</taxon>
        <taxon>Eurotatoria</taxon>
        <taxon>Bdelloidea</taxon>
        <taxon>Philodinida</taxon>
        <taxon>Philodinidae</taxon>
        <taxon>Rotaria</taxon>
    </lineage>
</organism>
<accession>A0A819QZA8</accession>
<dbReference type="AlphaFoldDB" id="A0A819QZA8"/>
<gene>
    <name evidence="1" type="ORF">FNK824_LOCUS28303</name>
</gene>
<name>A0A819QZA8_9BILA</name>
<sequence length="16" mass="1774">MPGATFVGFDDYTDHT</sequence>
<reference evidence="1" key="1">
    <citation type="submission" date="2021-02" db="EMBL/GenBank/DDBJ databases">
        <authorList>
            <person name="Nowell W R."/>
        </authorList>
    </citation>
    <scope>NUCLEOTIDE SEQUENCE</scope>
</reference>
<evidence type="ECO:0000313" key="2">
    <source>
        <dbReference type="Proteomes" id="UP000663874"/>
    </source>
</evidence>
<evidence type="ECO:0000313" key="1">
    <source>
        <dbReference type="EMBL" id="CAF4043387.1"/>
    </source>
</evidence>
<feature type="non-terminal residue" evidence="1">
    <location>
        <position position="16"/>
    </location>
</feature>
<dbReference type="Proteomes" id="UP000663874">
    <property type="component" value="Unassembled WGS sequence"/>
</dbReference>
<proteinExistence type="predicted"/>